<dbReference type="AlphaFoldDB" id="A0A1I8GX49"/>
<organism evidence="1 2">
    <name type="scientific">Macrostomum lignano</name>
    <dbReference type="NCBI Taxonomy" id="282301"/>
    <lineage>
        <taxon>Eukaryota</taxon>
        <taxon>Metazoa</taxon>
        <taxon>Spiralia</taxon>
        <taxon>Lophotrochozoa</taxon>
        <taxon>Platyhelminthes</taxon>
        <taxon>Rhabditophora</taxon>
        <taxon>Macrostomorpha</taxon>
        <taxon>Macrostomida</taxon>
        <taxon>Macrostomidae</taxon>
        <taxon>Macrostomum</taxon>
    </lineage>
</organism>
<protein>
    <submittedName>
        <fullName evidence="2">Phospholipid-transporting ATPase IIB</fullName>
    </submittedName>
</protein>
<dbReference type="Proteomes" id="UP000095280">
    <property type="component" value="Unplaced"/>
</dbReference>
<keyword evidence="1" id="KW-1185">Reference proteome</keyword>
<name>A0A1I8GX49_9PLAT</name>
<evidence type="ECO:0000313" key="2">
    <source>
        <dbReference type="WBParaSite" id="maker-uti_cns_0003537-snap-gene-0.15-mRNA-1"/>
    </source>
</evidence>
<accession>A0A1I8GX49</accession>
<proteinExistence type="predicted"/>
<reference evidence="2" key="1">
    <citation type="submission" date="2016-11" db="UniProtKB">
        <authorList>
            <consortium name="WormBaseParasite"/>
        </authorList>
    </citation>
    <scope>IDENTIFICATION</scope>
</reference>
<dbReference type="WBParaSite" id="maker-uti_cns_0003537-snap-gene-0.15-mRNA-1">
    <property type="protein sequence ID" value="maker-uti_cns_0003537-snap-gene-0.15-mRNA-1"/>
    <property type="gene ID" value="maker-uti_cns_0003537-snap-gene-0.15"/>
</dbReference>
<evidence type="ECO:0000313" key="1">
    <source>
        <dbReference type="Proteomes" id="UP000095280"/>
    </source>
</evidence>
<sequence>VKKDWNSNYSQYLRRKYAARHESLAEVLGAGRGCLCRHPALPGIFYGHGQRLCLCCRRSLAGAAAGHLLAGVLDRWPSPGAPRCPVVRVAGEREKQESKSRL</sequence>